<feature type="transmembrane region" description="Helical" evidence="12">
    <location>
        <begin position="407"/>
        <end position="428"/>
    </location>
</feature>
<evidence type="ECO:0000256" key="4">
    <source>
        <dbReference type="ARBA" id="ARBA00022475"/>
    </source>
</evidence>
<dbReference type="GO" id="GO:0070069">
    <property type="term" value="C:cytochrome complex"/>
    <property type="evidence" value="ECO:0007669"/>
    <property type="project" value="UniProtKB-UniRule"/>
</dbReference>
<organism evidence="13 14">
    <name type="scientific">Asanoa ishikariensis</name>
    <dbReference type="NCBI Taxonomy" id="137265"/>
    <lineage>
        <taxon>Bacteria</taxon>
        <taxon>Bacillati</taxon>
        <taxon>Actinomycetota</taxon>
        <taxon>Actinomycetes</taxon>
        <taxon>Micromonosporales</taxon>
        <taxon>Micromonosporaceae</taxon>
        <taxon>Asanoa</taxon>
    </lineage>
</organism>
<evidence type="ECO:0000256" key="10">
    <source>
        <dbReference type="ARBA" id="ARBA00023004"/>
    </source>
</evidence>
<keyword evidence="7 12" id="KW-0479">Metal-binding</keyword>
<evidence type="ECO:0000256" key="7">
    <source>
        <dbReference type="ARBA" id="ARBA00022723"/>
    </source>
</evidence>
<feature type="transmembrane region" description="Helical" evidence="12">
    <location>
        <begin position="63"/>
        <end position="86"/>
    </location>
</feature>
<feature type="transmembrane region" description="Helical" evidence="12">
    <location>
        <begin position="18"/>
        <end position="43"/>
    </location>
</feature>
<keyword evidence="4 12" id="KW-1003">Cell membrane</keyword>
<dbReference type="GO" id="GO:0016682">
    <property type="term" value="F:oxidoreductase activity, acting on diphenols and related substances as donors, oxygen as acceptor"/>
    <property type="evidence" value="ECO:0007669"/>
    <property type="project" value="TreeGrafter"/>
</dbReference>
<keyword evidence="10 12" id="KW-0408">Iron</keyword>
<dbReference type="Proteomes" id="UP000199632">
    <property type="component" value="Unassembled WGS sequence"/>
</dbReference>
<dbReference type="AlphaFoldDB" id="A0A1H3R7C8"/>
<dbReference type="PIRSF" id="PIRSF006446">
    <property type="entry name" value="Cyt_quinol_oxidase_1"/>
    <property type="match status" value="1"/>
</dbReference>
<keyword evidence="6 12" id="KW-0812">Transmembrane</keyword>
<keyword evidence="11 12" id="KW-0472">Membrane</keyword>
<dbReference type="Pfam" id="PF01654">
    <property type="entry name" value="Cyt_bd_oxida_I"/>
    <property type="match status" value="1"/>
</dbReference>
<feature type="transmembrane region" description="Helical" evidence="12">
    <location>
        <begin position="357"/>
        <end position="378"/>
    </location>
</feature>
<name>A0A1H3R7C8_9ACTN</name>
<accession>A0A1H3R7C8</accession>
<proteinExistence type="inferred from homology"/>
<dbReference type="PANTHER" id="PTHR30365">
    <property type="entry name" value="CYTOCHROME D UBIQUINOL OXIDASE"/>
    <property type="match status" value="1"/>
</dbReference>
<evidence type="ECO:0000313" key="13">
    <source>
        <dbReference type="EMBL" id="SDZ21577.1"/>
    </source>
</evidence>
<dbReference type="RefSeq" id="WP_090793280.1">
    <property type="nucleotide sequence ID" value="NZ_BOND01000008.1"/>
</dbReference>
<evidence type="ECO:0000256" key="5">
    <source>
        <dbReference type="ARBA" id="ARBA00022617"/>
    </source>
</evidence>
<dbReference type="InterPro" id="IPR002585">
    <property type="entry name" value="Cyt-d_ubiquinol_oxidase_su_1"/>
</dbReference>
<feature type="transmembrane region" description="Helical" evidence="12">
    <location>
        <begin position="132"/>
        <end position="155"/>
    </location>
</feature>
<dbReference type="GO" id="GO:0046872">
    <property type="term" value="F:metal ion binding"/>
    <property type="evidence" value="ECO:0007669"/>
    <property type="project" value="UniProtKB-UniRule"/>
</dbReference>
<dbReference type="GO" id="GO:0019646">
    <property type="term" value="P:aerobic electron transport chain"/>
    <property type="evidence" value="ECO:0007669"/>
    <property type="project" value="InterPro"/>
</dbReference>
<evidence type="ECO:0000256" key="8">
    <source>
        <dbReference type="ARBA" id="ARBA00022982"/>
    </source>
</evidence>
<keyword evidence="3 12" id="KW-0813">Transport</keyword>
<dbReference type="OrthoDB" id="9807042at2"/>
<keyword evidence="5 12" id="KW-0349">Heme</keyword>
<dbReference type="EMBL" id="FNQB01000002">
    <property type="protein sequence ID" value="SDZ21577.1"/>
    <property type="molecule type" value="Genomic_DNA"/>
</dbReference>
<evidence type="ECO:0000256" key="3">
    <source>
        <dbReference type="ARBA" id="ARBA00022448"/>
    </source>
</evidence>
<feature type="transmembrane region" description="Helical" evidence="12">
    <location>
        <begin position="323"/>
        <end position="345"/>
    </location>
</feature>
<gene>
    <name evidence="13" type="ORF">SAMN05421684_3547</name>
</gene>
<keyword evidence="8 12" id="KW-0249">Electron transport</keyword>
<evidence type="ECO:0000256" key="12">
    <source>
        <dbReference type="PIRNR" id="PIRNR006446"/>
    </source>
</evidence>
<evidence type="ECO:0000256" key="9">
    <source>
        <dbReference type="ARBA" id="ARBA00022989"/>
    </source>
</evidence>
<feature type="transmembrane region" description="Helical" evidence="12">
    <location>
        <begin position="98"/>
        <end position="120"/>
    </location>
</feature>
<reference evidence="14" key="1">
    <citation type="submission" date="2016-10" db="EMBL/GenBank/DDBJ databases">
        <authorList>
            <person name="Varghese N."/>
            <person name="Submissions S."/>
        </authorList>
    </citation>
    <scope>NUCLEOTIDE SEQUENCE [LARGE SCALE GENOMIC DNA]</scope>
    <source>
        <strain evidence="14">DSM 44718</strain>
    </source>
</reference>
<protein>
    <submittedName>
        <fullName evidence="13">Cytochrome bd-I ubiquinol oxidase subunit 1 apoprotein</fullName>
    </submittedName>
</protein>
<evidence type="ECO:0000313" key="14">
    <source>
        <dbReference type="Proteomes" id="UP000199632"/>
    </source>
</evidence>
<sequence>MTDILAQDYLLEARQMQALSFVVHIPLVCFGIAFPALVLFVEWRYLRTGDELYRTLARRWSKVLVALFAAGVVTGTILSFELGLLWPNFTATFGEVFGLGFAIEGFSFFLEAIFIGIYVYGWDRLSPRAHFLSGLPIAVAGVVGSFMVIAVNGWMNHPEGFTFENGRVTSSNAARALFGNSYFWHEFIHMYVAGFIVTGFVIAAAYAVYALRGRWGRYERTAFAVPMTAAAVASPVQLLVGDWAAREVAKNQPVKLAAMEGLGQTTKGAALHVVGWYQNGEVVWGLGIPKLLSLLAFHDINSTVQGLDTVPLEDQPPVNVVRYAFQSMVGAGTIMALVAVLFLYLRWRKGTLPASPWFYRAVVLCGPLSIVALLAGWITTEVGRQPWVVYGFMRTEQAVTGASGIPVGYGALAAVYLGLVIAVGWVLVRLSRVPMAEPPDDRIDTVHPLSHVE</sequence>
<comment type="similarity">
    <text evidence="2 12">Belongs to the cytochrome ubiquinol oxidase subunit 1 family.</text>
</comment>
<keyword evidence="9 12" id="KW-1133">Transmembrane helix</keyword>
<dbReference type="GO" id="GO:0020037">
    <property type="term" value="F:heme binding"/>
    <property type="evidence" value="ECO:0007669"/>
    <property type="project" value="TreeGrafter"/>
</dbReference>
<feature type="transmembrane region" description="Helical" evidence="12">
    <location>
        <begin position="221"/>
        <end position="240"/>
    </location>
</feature>
<feature type="transmembrane region" description="Helical" evidence="12">
    <location>
        <begin position="188"/>
        <end position="209"/>
    </location>
</feature>
<dbReference type="GO" id="GO:0005886">
    <property type="term" value="C:plasma membrane"/>
    <property type="evidence" value="ECO:0007669"/>
    <property type="project" value="UniProtKB-SubCell"/>
</dbReference>
<evidence type="ECO:0000256" key="2">
    <source>
        <dbReference type="ARBA" id="ARBA00009819"/>
    </source>
</evidence>
<evidence type="ECO:0000256" key="6">
    <source>
        <dbReference type="ARBA" id="ARBA00022692"/>
    </source>
</evidence>
<comment type="subcellular location">
    <subcellularLocation>
        <location evidence="1">Cell membrane</location>
        <topology evidence="1">Multi-pass membrane protein</topology>
    </subcellularLocation>
</comment>
<dbReference type="PANTHER" id="PTHR30365:SF14">
    <property type="entry name" value="CYTOCHROME BD MENAQUINOL OXIDASE SUBUNIT I-RELATED"/>
    <property type="match status" value="1"/>
</dbReference>
<evidence type="ECO:0000256" key="11">
    <source>
        <dbReference type="ARBA" id="ARBA00023136"/>
    </source>
</evidence>
<evidence type="ECO:0000256" key="1">
    <source>
        <dbReference type="ARBA" id="ARBA00004651"/>
    </source>
</evidence>
<dbReference type="GO" id="GO:0009055">
    <property type="term" value="F:electron transfer activity"/>
    <property type="evidence" value="ECO:0007669"/>
    <property type="project" value="UniProtKB-UniRule"/>
</dbReference>
<keyword evidence="14" id="KW-1185">Reference proteome</keyword>
<dbReference type="STRING" id="137265.SAMN05421684_3547"/>